<dbReference type="AlphaFoldDB" id="A0A803PL57"/>
<dbReference type="Proteomes" id="UP000596661">
    <property type="component" value="Chromosome 5"/>
</dbReference>
<dbReference type="Gramene" id="evm.model.05.1395">
    <property type="protein sequence ID" value="cds.evm.model.05.1395"/>
    <property type="gene ID" value="evm.TU.05.1395"/>
</dbReference>
<keyword evidence="4" id="KW-1185">Reference proteome</keyword>
<reference evidence="3" key="1">
    <citation type="submission" date="2018-11" db="EMBL/GenBank/DDBJ databases">
        <authorList>
            <person name="Grassa J C."/>
        </authorList>
    </citation>
    <scope>NUCLEOTIDE SEQUENCE [LARGE SCALE GENOMIC DNA]</scope>
</reference>
<evidence type="ECO:0000313" key="4">
    <source>
        <dbReference type="Proteomes" id="UP000596661"/>
    </source>
</evidence>
<evidence type="ECO:0008006" key="5">
    <source>
        <dbReference type="Google" id="ProtNLM"/>
    </source>
</evidence>
<dbReference type="InterPro" id="IPR002156">
    <property type="entry name" value="RNaseH_domain"/>
</dbReference>
<accession>A0A803PL57</accession>
<protein>
    <recommendedName>
        <fullName evidence="5">Reverse transcriptase zinc-binding domain-containing protein</fullName>
    </recommendedName>
</protein>
<dbReference type="Pfam" id="PF13456">
    <property type="entry name" value="RVT_3"/>
    <property type="match status" value="1"/>
</dbReference>
<dbReference type="InterPro" id="IPR026960">
    <property type="entry name" value="RVT-Znf"/>
</dbReference>
<feature type="domain" description="Reverse transcriptase zinc-binding" evidence="2">
    <location>
        <begin position="11"/>
        <end position="82"/>
    </location>
</feature>
<dbReference type="PANTHER" id="PTHR47074:SF11">
    <property type="entry name" value="REVERSE TRANSCRIPTASE-LIKE PROTEIN"/>
    <property type="match status" value="1"/>
</dbReference>
<dbReference type="GO" id="GO:0003676">
    <property type="term" value="F:nucleic acid binding"/>
    <property type="evidence" value="ECO:0007669"/>
    <property type="project" value="InterPro"/>
</dbReference>
<dbReference type="EMBL" id="UZAU01000535">
    <property type="status" value="NOT_ANNOTATED_CDS"/>
    <property type="molecule type" value="Genomic_DNA"/>
</dbReference>
<evidence type="ECO:0000313" key="3">
    <source>
        <dbReference type="EnsemblPlants" id="cds.evm.model.05.1395"/>
    </source>
</evidence>
<dbReference type="OMA" id="ITHIEIA"/>
<dbReference type="InterPro" id="IPR052929">
    <property type="entry name" value="RNase_H-like_EbsB-rel"/>
</dbReference>
<sequence>MEDQLHSSTSDTHRDWWKFFWSLNLPPKIRIFAWKVLQNVVPVVAALFKKKIIDSAACSLCPSSWESIGHVLFGCHHAKAVWKDSKFTIDFHKAQSMYNGETNRNKVFHGGKPRLSSSIIAYTTCFYNDYNRAKKSSKPAAATDQILNNQSSMNSALQQQVPWSFPSINVLKLNVDATTNLEQKKLGIGAIIRDHDGMVVAGFSKVVQGSFRSDEMEAKSFFHVLNWVSQLQLSITHIEIAALRVSTALNSPSSDLSCFSDLIFDVRCMLSFSL</sequence>
<evidence type="ECO:0000259" key="1">
    <source>
        <dbReference type="Pfam" id="PF13456"/>
    </source>
</evidence>
<name>A0A803PL57_CANSA</name>
<dbReference type="Pfam" id="PF13966">
    <property type="entry name" value="zf-RVT"/>
    <property type="match status" value="1"/>
</dbReference>
<proteinExistence type="predicted"/>
<feature type="domain" description="RNase H type-1" evidence="1">
    <location>
        <begin position="174"/>
        <end position="269"/>
    </location>
</feature>
<reference evidence="3" key="2">
    <citation type="submission" date="2021-03" db="UniProtKB">
        <authorList>
            <consortium name="EnsemblPlants"/>
        </authorList>
    </citation>
    <scope>IDENTIFICATION</scope>
</reference>
<evidence type="ECO:0000259" key="2">
    <source>
        <dbReference type="Pfam" id="PF13966"/>
    </source>
</evidence>
<organism evidence="3 4">
    <name type="scientific">Cannabis sativa</name>
    <name type="common">Hemp</name>
    <name type="synonym">Marijuana</name>
    <dbReference type="NCBI Taxonomy" id="3483"/>
    <lineage>
        <taxon>Eukaryota</taxon>
        <taxon>Viridiplantae</taxon>
        <taxon>Streptophyta</taxon>
        <taxon>Embryophyta</taxon>
        <taxon>Tracheophyta</taxon>
        <taxon>Spermatophyta</taxon>
        <taxon>Magnoliopsida</taxon>
        <taxon>eudicotyledons</taxon>
        <taxon>Gunneridae</taxon>
        <taxon>Pentapetalae</taxon>
        <taxon>rosids</taxon>
        <taxon>fabids</taxon>
        <taxon>Rosales</taxon>
        <taxon>Cannabaceae</taxon>
        <taxon>Cannabis</taxon>
    </lineage>
</organism>
<dbReference type="PANTHER" id="PTHR47074">
    <property type="entry name" value="BNAC02G40300D PROTEIN"/>
    <property type="match status" value="1"/>
</dbReference>
<dbReference type="GO" id="GO:0004523">
    <property type="term" value="F:RNA-DNA hybrid ribonuclease activity"/>
    <property type="evidence" value="ECO:0007669"/>
    <property type="project" value="InterPro"/>
</dbReference>
<dbReference type="EnsemblPlants" id="evm.model.05.1395">
    <property type="protein sequence ID" value="cds.evm.model.05.1395"/>
    <property type="gene ID" value="evm.TU.05.1395"/>
</dbReference>